<reference evidence="2 3" key="1">
    <citation type="submission" date="2019-06" db="EMBL/GenBank/DDBJ databases">
        <title>Whole genome shotgun sequence of Cellulomonas gelida NBRC 3748.</title>
        <authorList>
            <person name="Hosoyama A."/>
            <person name="Uohara A."/>
            <person name="Ohji S."/>
            <person name="Ichikawa N."/>
        </authorList>
    </citation>
    <scope>NUCLEOTIDE SEQUENCE [LARGE SCALE GENOMIC DNA]</scope>
    <source>
        <strain evidence="2 3">NBRC 3748</strain>
    </source>
</reference>
<dbReference type="EMBL" id="BJLQ01000078">
    <property type="protein sequence ID" value="GEA86026.1"/>
    <property type="molecule type" value="Genomic_DNA"/>
</dbReference>
<gene>
    <name evidence="2" type="ORF">CGE01nite_32770</name>
</gene>
<keyword evidence="1" id="KW-0472">Membrane</keyword>
<proteinExistence type="predicted"/>
<organism evidence="2 3">
    <name type="scientific">Cellulomonas gelida</name>
    <dbReference type="NCBI Taxonomy" id="1712"/>
    <lineage>
        <taxon>Bacteria</taxon>
        <taxon>Bacillati</taxon>
        <taxon>Actinomycetota</taxon>
        <taxon>Actinomycetes</taxon>
        <taxon>Micrococcales</taxon>
        <taxon>Cellulomonadaceae</taxon>
        <taxon>Cellulomonas</taxon>
    </lineage>
</organism>
<dbReference type="RefSeq" id="WP_141371770.1">
    <property type="nucleotide sequence ID" value="NZ_BJLQ01000078.1"/>
</dbReference>
<name>A0A4Y3KR07_9CELL</name>
<evidence type="ECO:0000256" key="1">
    <source>
        <dbReference type="SAM" id="Phobius"/>
    </source>
</evidence>
<keyword evidence="1" id="KW-1133">Transmembrane helix</keyword>
<sequence>MTAAPGESYTDAAPDVPLVQPRRAARRVGAWAATTVAVVAVALTAWLILRTVPDGPLEGSDDAGVVVDAFPAGSWVTFGLQDLTNPGDEDIIIEHVEVLFGDVPVEVAEQIDAIGAERVDQRGYNLFDVADGWPRPAGKPVEGMTIDAGDSIGLELYIGVKVPDARVGIGTLAGVRVKYRAAGVRYGKTFRTELTICPLGSAAKCDAYEPPRTE</sequence>
<evidence type="ECO:0000313" key="3">
    <source>
        <dbReference type="Proteomes" id="UP000320461"/>
    </source>
</evidence>
<protein>
    <submittedName>
        <fullName evidence="2">Uncharacterized protein</fullName>
    </submittedName>
</protein>
<comment type="caution">
    <text evidence="2">The sequence shown here is derived from an EMBL/GenBank/DDBJ whole genome shotgun (WGS) entry which is preliminary data.</text>
</comment>
<keyword evidence="3" id="KW-1185">Reference proteome</keyword>
<accession>A0A4Y3KR07</accession>
<evidence type="ECO:0000313" key="2">
    <source>
        <dbReference type="EMBL" id="GEA86026.1"/>
    </source>
</evidence>
<dbReference type="Proteomes" id="UP000320461">
    <property type="component" value="Unassembled WGS sequence"/>
</dbReference>
<dbReference type="AlphaFoldDB" id="A0A4Y3KR07"/>
<feature type="transmembrane region" description="Helical" evidence="1">
    <location>
        <begin position="28"/>
        <end position="49"/>
    </location>
</feature>
<keyword evidence="1" id="KW-0812">Transmembrane</keyword>